<dbReference type="GO" id="GO:0003968">
    <property type="term" value="F:RNA-directed RNA polymerase activity"/>
    <property type="evidence" value="ECO:0007669"/>
    <property type="project" value="UniProtKB-KW"/>
</dbReference>
<dbReference type="Proteomes" id="UP000502187">
    <property type="component" value="Genome"/>
</dbReference>
<evidence type="ECO:0000313" key="1">
    <source>
        <dbReference type="EMBL" id="AXG65493.1"/>
    </source>
</evidence>
<protein>
    <submittedName>
        <fullName evidence="1">RNA-dependent RNA polymerase</fullName>
    </submittedName>
</protein>
<dbReference type="GeneID" id="65246915"/>
<dbReference type="KEGG" id="vg:65246915"/>
<reference evidence="1" key="1">
    <citation type="journal article" date="2019" name="J. Virol.">
        <title>Characterization of Novel Reoviruses [Wad Medani virus (Orbivirus) and Kundal (Coltivirus)] collected from Hyalomma antolicum ticks in India during CCHF surveillance.</title>
        <authorList>
            <person name="Yadav P.D."/>
            <person name="Whitmer S.L."/>
            <person name="Sarkale P."/>
            <person name="Ng T.F."/>
            <person name="Goldsmith C.S."/>
            <person name="Nyayanit D.A."/>
            <person name="Esona M.D."/>
            <person name="Shrivastava-Ranjan P."/>
            <person name="Lakra R."/>
            <person name="Pardeshi P."/>
            <person name="Majumdar T.D."/>
            <person name="Francis A."/>
            <person name="Klena J.D."/>
            <person name="Nichol S.T."/>
            <person name="Stroher U."/>
            <person name="Mourya D."/>
        </authorList>
    </citation>
    <scope>NUCLEOTIDE SEQUENCE [LARGE SCALE GENOMIC DNA]</scope>
    <source>
        <strain evidence="1">MCL-13-T-316</strain>
    </source>
</reference>
<gene>
    <name evidence="1" type="primary">VP1</name>
</gene>
<dbReference type="EMBL" id="MH327935">
    <property type="protein sequence ID" value="AXG65493.1"/>
    <property type="molecule type" value="Genomic_RNA"/>
</dbReference>
<dbReference type="Gene3D" id="3.90.1850.10">
    <property type="entry name" value="RNA-directed RNA polymerase lambda-3"/>
    <property type="match status" value="1"/>
</dbReference>
<keyword evidence="2" id="KW-1185">Reference proteome</keyword>
<evidence type="ECO:0000313" key="2">
    <source>
        <dbReference type="Proteomes" id="UP000502187"/>
    </source>
</evidence>
<name>A0A499RSG4_9REOV</name>
<keyword evidence="1" id="KW-0808">Transferase</keyword>
<keyword evidence="1" id="KW-0548">Nucleotidyltransferase</keyword>
<dbReference type="Pfam" id="PF22212">
    <property type="entry name" value="CPV_RdRP_pol_dom"/>
    <property type="match status" value="1"/>
</dbReference>
<sequence>MLRHTLSEWLKRFENACTETIAQIKPIEEITITNDEGQTYTSYKRPLSGICDVRKRLTIIESLEIYRQLIQRWDEVQALTSRTIKFNILNLKKVKDLNELIGLSGYCHTASTIAFLKSIEYDSCLEKDMFPWEVIPPQPIIPKDIRNPPKFKYDMYYIDSAANVIKAKTKEAIYIPNYRAHEVYEGKRGINSTSTFEERVRHGAVTMLQRMVKLRGASIQESFSISMLSYKCSECVRLMKNSDVGTGAVVNNDHVCLFRSNSVRWLKEIFGIYPEIPFLMTRDGIKFASNCGVLSTQLPLLFFQFLEQMILTTDGTYSSTWEGVLCCEWVDRARIGLFSEMFSRRKVISLIREKLFRQSALLGFKNLGLHIYQCSDVKHAEEMTNDEIDSMKKGISLFHPTVEAIFTKLILRHYNDEEGRWLAVLVKGFGSALLYVMGATSLSLEQSAQGTLGHGDPLTVPKFQIEINGQWFTADWHYLDPEIEEMVNIAKGLVEKADPEYSNWEYGFYNVQTTNSAGNVKETVEMRRKILEKELGEHARLMVKIENTRILDCVQKILSSFLTPEALAAGMRMVKKAGERHQVGRRPRVIQMVGTEGQLAAFVIHNTIRPAYKKTRFTSSGKNSGDIRDMALVLEISGNDGYKSSLDVVGMDSSTKPFHTNISLSCAFARLTKEKIGTPAFFLGSEQGSDENFFLVRARHVNRNGIPEEEFNYELTYPQFVLALGAMNWTAPTRFMDGYFQEYVETSRMVFRSGLLNTADQHTFIGVMMYSTIEKRMRDGWYKRTKSGGRDDSDRRMYLESYEKKVTLLGSVLGDDQVAGVSCFGITDPDVINGISMDICNETKFMMEKLGYACEPDVSKYCAEFLKQRGVCGAPELFPERLLLFSSERGDMAGSMPLDRTKIMLSMIDEKIGRARHSGGYYGVQMLTSWVCGTVCFALSANDQVTYRSGRNWKRVERSKGKISRRWMAVFKDNTGLMCKWSEHAMYYREWISGGMRAVFLGLGLLWGCSDVLGVPFPAVFNGDICLTAGTSVFTTPSNAMTHYLLSFCQRSTLEIKTLWHDYKRNSGLYGDPKKMNLVKYVDTQLSEAGLSDVPNHLLYVYGIGSSLAGGLLITPLELWYDLNLLSRLGGFGSWIAEEIFKDIRIEREKYTLPTLDMWKNTANHLLPADRRRASEYAGYKLYDKFGVKCPSAILWAERPGSKIDQALFEVKRVGTEDVREIENVFSSIEKLGDLGRKYVKRLGMGCFHCVKKGVERRGHGINIYSRGWGHTCTPKSVEARILGAIGFPAYHGFNYEAIRERLFIDGKLPGDPKLYMKIAREALSHSEEAYMLLCMAVGLGKKQSTDLKQMIEEGVVGFEEARFALAPRKTFLFDVSRRRGALNFYTRSKRRSVKTYIEIMGMALLLMEPWRYSEGIWEIQTSHRLRSALGRR</sequence>
<dbReference type="RefSeq" id="YP_010086008.1">
    <property type="nucleotide sequence ID" value="NC_055248.1"/>
</dbReference>
<organism evidence="1 2">
    <name type="scientific">Kundal virus</name>
    <dbReference type="NCBI Taxonomy" id="2290890"/>
    <lineage>
        <taxon>Viruses</taxon>
        <taxon>Riboviria</taxon>
        <taxon>Orthornavirae</taxon>
        <taxon>Duplornaviricota</taxon>
        <taxon>Resentoviricetes</taxon>
        <taxon>Reovirales</taxon>
        <taxon>Spinareoviridae</taxon>
        <taxon>Coltivirus</taxon>
        <taxon>Coltivirus kundalense</taxon>
        <taxon>Kundal coltivirus</taxon>
    </lineage>
</organism>
<proteinExistence type="predicted"/>
<accession>A0A499RSG4</accession>
<keyword evidence="1" id="KW-0696">RNA-directed RNA polymerase</keyword>